<name>A0A5C4YB46_9DEIO</name>
<evidence type="ECO:0000259" key="5">
    <source>
        <dbReference type="PROSITE" id="PS50977"/>
    </source>
</evidence>
<evidence type="ECO:0000256" key="1">
    <source>
        <dbReference type="ARBA" id="ARBA00023015"/>
    </source>
</evidence>
<evidence type="ECO:0000256" key="2">
    <source>
        <dbReference type="ARBA" id="ARBA00023125"/>
    </source>
</evidence>
<dbReference type="PANTHER" id="PTHR30055:SF238">
    <property type="entry name" value="MYCOFACTOCIN BIOSYNTHESIS TRANSCRIPTIONAL REGULATOR MFTR-RELATED"/>
    <property type="match status" value="1"/>
</dbReference>
<evidence type="ECO:0000313" key="7">
    <source>
        <dbReference type="Proteomes" id="UP000313988"/>
    </source>
</evidence>
<reference evidence="6 7" key="1">
    <citation type="submission" date="2019-06" db="EMBL/GenBank/DDBJ databases">
        <title>Genome sequence of Deinococcus radiopugnans ATCC 19172.</title>
        <authorList>
            <person name="Maclea K.S."/>
            <person name="Maynard C.R."/>
        </authorList>
    </citation>
    <scope>NUCLEOTIDE SEQUENCE [LARGE SCALE GENOMIC DNA]</scope>
    <source>
        <strain evidence="6 7">ATCC 19172</strain>
    </source>
</reference>
<evidence type="ECO:0000256" key="3">
    <source>
        <dbReference type="ARBA" id="ARBA00023163"/>
    </source>
</evidence>
<dbReference type="AlphaFoldDB" id="A0A5C4YB46"/>
<dbReference type="PROSITE" id="PS50977">
    <property type="entry name" value="HTH_TETR_2"/>
    <property type="match status" value="1"/>
</dbReference>
<proteinExistence type="predicted"/>
<dbReference type="SUPFAM" id="SSF46689">
    <property type="entry name" value="Homeodomain-like"/>
    <property type="match status" value="1"/>
</dbReference>
<evidence type="ECO:0000313" key="6">
    <source>
        <dbReference type="EMBL" id="TNM72912.1"/>
    </source>
</evidence>
<feature type="DNA-binding region" description="H-T-H motif" evidence="4">
    <location>
        <begin position="76"/>
        <end position="95"/>
    </location>
</feature>
<dbReference type="InterPro" id="IPR001647">
    <property type="entry name" value="HTH_TetR"/>
</dbReference>
<dbReference type="InterPro" id="IPR050109">
    <property type="entry name" value="HTH-type_TetR-like_transc_reg"/>
</dbReference>
<dbReference type="PANTHER" id="PTHR30055">
    <property type="entry name" value="HTH-TYPE TRANSCRIPTIONAL REGULATOR RUTR"/>
    <property type="match status" value="1"/>
</dbReference>
<gene>
    <name evidence="6" type="ORF">FHR04_00325</name>
</gene>
<feature type="domain" description="HTH tetR-type" evidence="5">
    <location>
        <begin position="53"/>
        <end position="113"/>
    </location>
</feature>
<dbReference type="EMBL" id="VDMO01000001">
    <property type="protein sequence ID" value="TNM72912.1"/>
    <property type="molecule type" value="Genomic_DNA"/>
</dbReference>
<keyword evidence="1" id="KW-0805">Transcription regulation</keyword>
<organism evidence="6 7">
    <name type="scientific">Deinococcus radiopugnans ATCC 19172</name>
    <dbReference type="NCBI Taxonomy" id="585398"/>
    <lineage>
        <taxon>Bacteria</taxon>
        <taxon>Thermotogati</taxon>
        <taxon>Deinococcota</taxon>
        <taxon>Deinococci</taxon>
        <taxon>Deinococcales</taxon>
        <taxon>Deinococcaceae</taxon>
        <taxon>Deinococcus</taxon>
    </lineage>
</organism>
<evidence type="ECO:0000256" key="4">
    <source>
        <dbReference type="PROSITE-ProRule" id="PRU00335"/>
    </source>
</evidence>
<protein>
    <submittedName>
        <fullName evidence="6">TetR/AcrR family transcriptional regulator</fullName>
    </submittedName>
</protein>
<dbReference type="Pfam" id="PF00440">
    <property type="entry name" value="TetR_N"/>
    <property type="match status" value="1"/>
</dbReference>
<dbReference type="OrthoDB" id="4823039at2"/>
<comment type="caution">
    <text evidence="6">The sequence shown here is derived from an EMBL/GenBank/DDBJ whole genome shotgun (WGS) entry which is preliminary data.</text>
</comment>
<dbReference type="Proteomes" id="UP000313988">
    <property type="component" value="Unassembled WGS sequence"/>
</dbReference>
<keyword evidence="3" id="KW-0804">Transcription</keyword>
<dbReference type="PRINTS" id="PR00455">
    <property type="entry name" value="HTHTETR"/>
</dbReference>
<dbReference type="Gene3D" id="1.10.357.10">
    <property type="entry name" value="Tetracycline Repressor, domain 2"/>
    <property type="match status" value="1"/>
</dbReference>
<accession>A0A5C4YB46</accession>
<dbReference type="GO" id="GO:0000976">
    <property type="term" value="F:transcription cis-regulatory region binding"/>
    <property type="evidence" value="ECO:0007669"/>
    <property type="project" value="TreeGrafter"/>
</dbReference>
<sequence length="239" mass="26630">MPRSRVSRVNALCCSADIATSPSRCSPTLLIRVILLPVNDVKSGLTHRQRQALETQRLIVEAARTLFLEQGYGPTTIQAVADQAGVAVSTVYAIFTNKRGLLKAIRETWHLASQVRDLYRLAHLESDPARRLELYAQASRRQWETGAAIIRIYSSAAAVDSEAAAELETALSGRRRSMQAWLAETAPLLRADLTFEEICAIHLALTRAEVYQELVEAWGWTPGAYEAWLARTLKQQFLP</sequence>
<dbReference type="GO" id="GO:0003700">
    <property type="term" value="F:DNA-binding transcription factor activity"/>
    <property type="evidence" value="ECO:0007669"/>
    <property type="project" value="TreeGrafter"/>
</dbReference>
<keyword evidence="2 4" id="KW-0238">DNA-binding</keyword>
<dbReference type="InterPro" id="IPR009057">
    <property type="entry name" value="Homeodomain-like_sf"/>
</dbReference>